<dbReference type="CDD" id="cd18186">
    <property type="entry name" value="BTB_POZ_ZBTB_KLHL-like"/>
    <property type="match status" value="1"/>
</dbReference>
<accession>A0AAV7YMH3</accession>
<dbReference type="Proteomes" id="UP001146793">
    <property type="component" value="Unassembled WGS sequence"/>
</dbReference>
<protein>
    <submittedName>
        <fullName evidence="3">Btb (Poz) domain-containing 2a-related</fullName>
    </submittedName>
</protein>
<feature type="compositionally biased region" description="Basic and acidic residues" evidence="1">
    <location>
        <begin position="230"/>
        <end position="246"/>
    </location>
</feature>
<feature type="region of interest" description="Disordered" evidence="1">
    <location>
        <begin position="431"/>
        <end position="474"/>
    </location>
</feature>
<dbReference type="PANTHER" id="PTHR45774:SF3">
    <property type="entry name" value="BTB (POZ) DOMAIN-CONTAINING 2B-RELATED"/>
    <property type="match status" value="1"/>
</dbReference>
<organism evidence="3 4">
    <name type="scientific">Anaeramoeba flamelloides</name>
    <dbReference type="NCBI Taxonomy" id="1746091"/>
    <lineage>
        <taxon>Eukaryota</taxon>
        <taxon>Metamonada</taxon>
        <taxon>Anaeramoebidae</taxon>
        <taxon>Anaeramoeba</taxon>
    </lineage>
</organism>
<feature type="compositionally biased region" description="Low complexity" evidence="1">
    <location>
        <begin position="247"/>
        <end position="256"/>
    </location>
</feature>
<evidence type="ECO:0000313" key="4">
    <source>
        <dbReference type="Proteomes" id="UP001146793"/>
    </source>
</evidence>
<reference evidence="3" key="1">
    <citation type="submission" date="2022-08" db="EMBL/GenBank/DDBJ databases">
        <title>Novel sulphate-reducing endosymbionts in the free-living metamonad Anaeramoeba.</title>
        <authorList>
            <person name="Jerlstrom-Hultqvist J."/>
            <person name="Cepicka I."/>
            <person name="Gallot-Lavallee L."/>
            <person name="Salas-Leiva D."/>
            <person name="Curtis B.A."/>
            <person name="Zahonova K."/>
            <person name="Pipaliya S."/>
            <person name="Dacks J."/>
            <person name="Roger A.J."/>
        </authorList>
    </citation>
    <scope>NUCLEOTIDE SEQUENCE</scope>
    <source>
        <strain evidence="3">Busselton2</strain>
    </source>
</reference>
<feature type="compositionally biased region" description="Acidic residues" evidence="1">
    <location>
        <begin position="453"/>
        <end position="465"/>
    </location>
</feature>
<dbReference type="Gene3D" id="1.25.40.420">
    <property type="match status" value="1"/>
</dbReference>
<dbReference type="InterPro" id="IPR000210">
    <property type="entry name" value="BTB/POZ_dom"/>
</dbReference>
<dbReference type="Gene3D" id="3.30.710.10">
    <property type="entry name" value="Potassium Channel Kv1.1, Chain A"/>
    <property type="match status" value="1"/>
</dbReference>
<proteinExistence type="predicted"/>
<dbReference type="InterPro" id="IPR011333">
    <property type="entry name" value="SKP1/BTB/POZ_sf"/>
</dbReference>
<feature type="compositionally biased region" description="Low complexity" evidence="1">
    <location>
        <begin position="442"/>
        <end position="452"/>
    </location>
</feature>
<feature type="domain" description="BTB" evidence="2">
    <location>
        <begin position="29"/>
        <end position="104"/>
    </location>
</feature>
<sequence>MAALIIPTNKSDHKLREKYSKFINNSKLSDITFLVGDEKNETLFFAHKFILATTSKVWSVQLYGNFQEAKVNNKDNPILIPDLHPKVFECLLQYCYTQEVELNCDNAVGVLHASERYELLDLKNISSLWLVSQITIENCCLLLEHAIYANSSILQDKCSKYLEQNAHKILTIDKDFSSLSMETVKKIMSLEKLIGVKEIELFRICVKWGKDFFKKTKNGQLTINNQNSQKKTDDNNDKKKNKENNKNKNNNNNNNKNKNKKSRSNRIKINFSNQIENKNQKEQSSLLMKIVSKINFSLMSGEDLFEVMSTNLVPKKELIKHCLEIIGQTYAPRFRSPKPRKKIKILLLSAESNSNWLYDVKTHIKSGGFEKVDVFRCEQGTPSYSKLIKYDALFTFSQMNYFDSIKFGDILSKYVKNGRGLVVATFATEAPGNGRELTGNRNENNNNNNNNDNDNDDDNEIDNNDENNNINIENEIDNNDNTIINNNTNTVNNQINHRETQSSEKSLQIKGKIFTKNFLPFLPGSKNYGRSKKLGNFDRKHPIMNGVSKLSGGRSSYRSNVKLNKCVNLIASWNDGIPLVAEKQINSKYGRVVELNFFPVSSRCRFDFWDVNTDGQTLICNALEYTSFH</sequence>
<dbReference type="EMBL" id="JANTQA010000048">
    <property type="protein sequence ID" value="KAJ3430963.1"/>
    <property type="molecule type" value="Genomic_DNA"/>
</dbReference>
<comment type="caution">
    <text evidence="3">The sequence shown here is derived from an EMBL/GenBank/DDBJ whole genome shotgun (WGS) entry which is preliminary data.</text>
</comment>
<dbReference type="SMART" id="SM00225">
    <property type="entry name" value="BTB"/>
    <property type="match status" value="1"/>
</dbReference>
<feature type="region of interest" description="Disordered" evidence="1">
    <location>
        <begin position="223"/>
        <end position="265"/>
    </location>
</feature>
<gene>
    <name evidence="3" type="ORF">M0812_02638</name>
</gene>
<dbReference type="PANTHER" id="PTHR45774">
    <property type="entry name" value="BTB/POZ DOMAIN-CONTAINING"/>
    <property type="match status" value="1"/>
</dbReference>
<dbReference type="AlphaFoldDB" id="A0AAV7YMH3"/>
<evidence type="ECO:0000259" key="2">
    <source>
        <dbReference type="PROSITE" id="PS50097"/>
    </source>
</evidence>
<dbReference type="Pfam" id="PF07707">
    <property type="entry name" value="BACK"/>
    <property type="match status" value="1"/>
</dbReference>
<name>A0AAV7YMH3_9EUKA</name>
<evidence type="ECO:0000313" key="3">
    <source>
        <dbReference type="EMBL" id="KAJ3430963.1"/>
    </source>
</evidence>
<dbReference type="PROSITE" id="PS50097">
    <property type="entry name" value="BTB"/>
    <property type="match status" value="1"/>
</dbReference>
<dbReference type="SUPFAM" id="SSF54695">
    <property type="entry name" value="POZ domain"/>
    <property type="match status" value="1"/>
</dbReference>
<dbReference type="InterPro" id="IPR011705">
    <property type="entry name" value="BACK"/>
</dbReference>
<dbReference type="CDD" id="cd14733">
    <property type="entry name" value="BACK"/>
    <property type="match status" value="1"/>
</dbReference>
<evidence type="ECO:0000256" key="1">
    <source>
        <dbReference type="SAM" id="MobiDB-lite"/>
    </source>
</evidence>
<dbReference type="Pfam" id="PF00651">
    <property type="entry name" value="BTB"/>
    <property type="match status" value="1"/>
</dbReference>